<comment type="caution">
    <text evidence="1">The sequence shown here is derived from an EMBL/GenBank/DDBJ whole genome shotgun (WGS) entry which is preliminary data.</text>
</comment>
<evidence type="ECO:0000313" key="1">
    <source>
        <dbReference type="EMBL" id="KAI8524868.1"/>
    </source>
</evidence>
<name>A0ACC0L7Z1_RHOML</name>
<accession>A0ACC0L7Z1</accession>
<reference evidence="1" key="1">
    <citation type="submission" date="2022-02" db="EMBL/GenBank/DDBJ databases">
        <title>Plant Genome Project.</title>
        <authorList>
            <person name="Zhang R.-G."/>
        </authorList>
    </citation>
    <scope>NUCLEOTIDE SEQUENCE</scope>
    <source>
        <strain evidence="1">AT1</strain>
    </source>
</reference>
<gene>
    <name evidence="1" type="ORF">RHMOL_Rhmol13G0182800</name>
</gene>
<proteinExistence type="predicted"/>
<dbReference type="EMBL" id="CM046400">
    <property type="protein sequence ID" value="KAI8524868.1"/>
    <property type="molecule type" value="Genomic_DNA"/>
</dbReference>
<dbReference type="Proteomes" id="UP001062846">
    <property type="component" value="Chromosome 13"/>
</dbReference>
<sequence>MVTLVVAKGGRGRGFGGCGGRRGGAGVIAGHGGGHHNSSTAASVYSTFVYPMFLVILSYFLS</sequence>
<organism evidence="1 2">
    <name type="scientific">Rhododendron molle</name>
    <name type="common">Chinese azalea</name>
    <name type="synonym">Azalea mollis</name>
    <dbReference type="NCBI Taxonomy" id="49168"/>
    <lineage>
        <taxon>Eukaryota</taxon>
        <taxon>Viridiplantae</taxon>
        <taxon>Streptophyta</taxon>
        <taxon>Embryophyta</taxon>
        <taxon>Tracheophyta</taxon>
        <taxon>Spermatophyta</taxon>
        <taxon>Magnoliopsida</taxon>
        <taxon>eudicotyledons</taxon>
        <taxon>Gunneridae</taxon>
        <taxon>Pentapetalae</taxon>
        <taxon>asterids</taxon>
        <taxon>Ericales</taxon>
        <taxon>Ericaceae</taxon>
        <taxon>Ericoideae</taxon>
        <taxon>Rhodoreae</taxon>
        <taxon>Rhododendron</taxon>
    </lineage>
</organism>
<protein>
    <submittedName>
        <fullName evidence="1">Uncharacterized protein</fullName>
    </submittedName>
</protein>
<keyword evidence="2" id="KW-1185">Reference proteome</keyword>
<evidence type="ECO:0000313" key="2">
    <source>
        <dbReference type="Proteomes" id="UP001062846"/>
    </source>
</evidence>